<dbReference type="InterPro" id="IPR000515">
    <property type="entry name" value="MetI-like"/>
</dbReference>
<comment type="similarity">
    <text evidence="7">Belongs to the binding-protein-dependent transport system permease family.</text>
</comment>
<keyword evidence="10" id="KW-1185">Reference proteome</keyword>
<evidence type="ECO:0000259" key="8">
    <source>
        <dbReference type="PROSITE" id="PS50928"/>
    </source>
</evidence>
<feature type="transmembrane region" description="Helical" evidence="7">
    <location>
        <begin position="20"/>
        <end position="46"/>
    </location>
</feature>
<comment type="subcellular location">
    <subcellularLocation>
        <location evidence="1 7">Cell membrane</location>
        <topology evidence="1 7">Multi-pass membrane protein</topology>
    </subcellularLocation>
</comment>
<dbReference type="RefSeq" id="WP_116063939.1">
    <property type="nucleotide sequence ID" value="NZ_QRDZ01000028.1"/>
</dbReference>
<keyword evidence="5 7" id="KW-1133">Transmembrane helix</keyword>
<dbReference type="PROSITE" id="PS50928">
    <property type="entry name" value="ABC_TM1"/>
    <property type="match status" value="1"/>
</dbReference>
<comment type="caution">
    <text evidence="9">The sequence shown here is derived from an EMBL/GenBank/DDBJ whole genome shotgun (WGS) entry which is preliminary data.</text>
</comment>
<dbReference type="PANTHER" id="PTHR30193:SF37">
    <property type="entry name" value="INNER MEMBRANE ABC TRANSPORTER PERMEASE PROTEIN YCJO"/>
    <property type="match status" value="1"/>
</dbReference>
<feature type="transmembrane region" description="Helical" evidence="7">
    <location>
        <begin position="268"/>
        <end position="288"/>
    </location>
</feature>
<feature type="transmembrane region" description="Helical" evidence="7">
    <location>
        <begin position="216"/>
        <end position="236"/>
    </location>
</feature>
<dbReference type="SUPFAM" id="SSF161098">
    <property type="entry name" value="MetI-like"/>
    <property type="match status" value="1"/>
</dbReference>
<evidence type="ECO:0000256" key="6">
    <source>
        <dbReference type="ARBA" id="ARBA00023136"/>
    </source>
</evidence>
<reference evidence="9 10" key="1">
    <citation type="submission" date="2018-07" db="EMBL/GenBank/DDBJ databases">
        <title>Genomic Encyclopedia of Type Strains, Phase III (KMG-III): the genomes of soil and plant-associated and newly described type strains.</title>
        <authorList>
            <person name="Whitman W."/>
        </authorList>
    </citation>
    <scope>NUCLEOTIDE SEQUENCE [LARGE SCALE GENOMIC DNA]</scope>
    <source>
        <strain evidence="9 10">CECT 7287</strain>
    </source>
</reference>
<feature type="transmembrane region" description="Helical" evidence="7">
    <location>
        <begin position="81"/>
        <end position="102"/>
    </location>
</feature>
<evidence type="ECO:0000256" key="1">
    <source>
        <dbReference type="ARBA" id="ARBA00004651"/>
    </source>
</evidence>
<keyword evidence="4 7" id="KW-0812">Transmembrane</keyword>
<dbReference type="SUPFAM" id="SSF160964">
    <property type="entry name" value="MalF N-terminal region-like"/>
    <property type="match status" value="1"/>
</dbReference>
<evidence type="ECO:0000256" key="4">
    <source>
        <dbReference type="ARBA" id="ARBA00022692"/>
    </source>
</evidence>
<protein>
    <submittedName>
        <fullName evidence="9">Carbohydrate ABC transporter membrane protein 1 (CUT1 family)</fullName>
    </submittedName>
</protein>
<feature type="transmembrane region" description="Helical" evidence="7">
    <location>
        <begin position="162"/>
        <end position="185"/>
    </location>
</feature>
<dbReference type="EMBL" id="QRDZ01000028">
    <property type="protein sequence ID" value="RED61910.1"/>
    <property type="molecule type" value="Genomic_DNA"/>
</dbReference>
<evidence type="ECO:0000256" key="2">
    <source>
        <dbReference type="ARBA" id="ARBA00022448"/>
    </source>
</evidence>
<dbReference type="CDD" id="cd06261">
    <property type="entry name" value="TM_PBP2"/>
    <property type="match status" value="1"/>
</dbReference>
<name>A0A3D9IJH1_9BACL</name>
<dbReference type="PANTHER" id="PTHR30193">
    <property type="entry name" value="ABC TRANSPORTER PERMEASE PROTEIN"/>
    <property type="match status" value="1"/>
</dbReference>
<accession>A0A3D9IJH1</accession>
<evidence type="ECO:0000256" key="5">
    <source>
        <dbReference type="ARBA" id="ARBA00022989"/>
    </source>
</evidence>
<evidence type="ECO:0000256" key="3">
    <source>
        <dbReference type="ARBA" id="ARBA00022475"/>
    </source>
</evidence>
<dbReference type="GO" id="GO:0005886">
    <property type="term" value="C:plasma membrane"/>
    <property type="evidence" value="ECO:0007669"/>
    <property type="project" value="UniProtKB-SubCell"/>
</dbReference>
<dbReference type="InterPro" id="IPR051393">
    <property type="entry name" value="ABC_transporter_permease"/>
</dbReference>
<dbReference type="Proteomes" id="UP000256977">
    <property type="component" value="Unassembled WGS sequence"/>
</dbReference>
<dbReference type="Pfam" id="PF00528">
    <property type="entry name" value="BPD_transp_1"/>
    <property type="match status" value="1"/>
</dbReference>
<dbReference type="GO" id="GO:0055085">
    <property type="term" value="P:transmembrane transport"/>
    <property type="evidence" value="ECO:0007669"/>
    <property type="project" value="InterPro"/>
</dbReference>
<keyword evidence="2 7" id="KW-0813">Transport</keyword>
<dbReference type="AlphaFoldDB" id="A0A3D9IJH1"/>
<keyword evidence="3" id="KW-1003">Cell membrane</keyword>
<dbReference type="OrthoDB" id="9788108at2"/>
<dbReference type="InterPro" id="IPR035906">
    <property type="entry name" value="MetI-like_sf"/>
</dbReference>
<dbReference type="Gene3D" id="1.10.3720.10">
    <property type="entry name" value="MetI-like"/>
    <property type="match status" value="1"/>
</dbReference>
<sequence>MSKSKANNKKKSMAESAYGYLFIAPNLLGMLVFVIVPIFTSLLMSFTDWDLINAPRWVGLSNFTDKMVHDQQFWVSLKNTFVFSLLTIPLGIAAAFVIALLLNQSIKGVNLYRAAIFLPVGISMISISVIWRWILNTDLGILNYVLSLVNLQGAGWLSDEKYALFSVSAISIWKSVGFNMVILLAGLKGVPSHLYEAATIDGAGAWRRMTRITLPLITPSLFFVSIMSVIGSFQVFDLIYSTTSGGPGDSTRVIYYWVYQNGFKFFEMGYASALAWVVFIMLFAVTLLQMKFFGNKVNYEMD</sequence>
<organism evidence="9 10">
    <name type="scientific">Cohnella phaseoli</name>
    <dbReference type="NCBI Taxonomy" id="456490"/>
    <lineage>
        <taxon>Bacteria</taxon>
        <taxon>Bacillati</taxon>
        <taxon>Bacillota</taxon>
        <taxon>Bacilli</taxon>
        <taxon>Bacillales</taxon>
        <taxon>Paenibacillaceae</taxon>
        <taxon>Cohnella</taxon>
    </lineage>
</organism>
<evidence type="ECO:0000313" key="9">
    <source>
        <dbReference type="EMBL" id="RED61910.1"/>
    </source>
</evidence>
<keyword evidence="6 7" id="KW-0472">Membrane</keyword>
<feature type="transmembrane region" description="Helical" evidence="7">
    <location>
        <begin position="114"/>
        <end position="134"/>
    </location>
</feature>
<evidence type="ECO:0000256" key="7">
    <source>
        <dbReference type="RuleBase" id="RU363032"/>
    </source>
</evidence>
<proteinExistence type="inferred from homology"/>
<feature type="domain" description="ABC transmembrane type-1" evidence="8">
    <location>
        <begin position="77"/>
        <end position="289"/>
    </location>
</feature>
<gene>
    <name evidence="9" type="ORF">DFP98_12818</name>
</gene>
<evidence type="ECO:0000313" key="10">
    <source>
        <dbReference type="Proteomes" id="UP000256977"/>
    </source>
</evidence>